<keyword evidence="7" id="KW-1185">Reference proteome</keyword>
<keyword evidence="3 5" id="KW-1133">Transmembrane helix</keyword>
<comment type="caution">
    <text evidence="6">The sequence shown here is derived from an EMBL/GenBank/DDBJ whole genome shotgun (WGS) entry which is preliminary data.</text>
</comment>
<evidence type="ECO:0000256" key="1">
    <source>
        <dbReference type="ARBA" id="ARBA00004141"/>
    </source>
</evidence>
<dbReference type="Proteomes" id="UP000017842">
    <property type="component" value="Unassembled WGS sequence"/>
</dbReference>
<sequence>MVVAFIFFSAGSIFSVYEGWLRYTHPHTVENVDVALFVLMVALGLEYLSLRRALATIQHEKGKHSLWRLLAHFGQHFGCRVFFQGLGQFKKTVCARAACMDDALGNTLMVEMGYFLA</sequence>
<dbReference type="InterPro" id="IPR027469">
    <property type="entry name" value="Cation_efflux_TMD_sf"/>
</dbReference>
<dbReference type="SUPFAM" id="SSF161111">
    <property type="entry name" value="Cation efflux protein transmembrane domain-like"/>
    <property type="match status" value="1"/>
</dbReference>
<reference evidence="6 7" key="1">
    <citation type="journal article" date="2013" name="Genome Announc.">
        <title>Draft Genome Sequence of the Methanotrophic Gammaproteobacterium Methyloglobulus morosus DSM 22980 Strain KoM1.</title>
        <authorList>
            <person name="Poehlein A."/>
            <person name="Deutzmann J.S."/>
            <person name="Daniel R."/>
            <person name="Simeonova D.D."/>
        </authorList>
    </citation>
    <scope>NUCLEOTIDE SEQUENCE [LARGE SCALE GENOMIC DNA]</scope>
    <source>
        <strain evidence="6 7">KoM1</strain>
    </source>
</reference>
<evidence type="ECO:0000313" key="6">
    <source>
        <dbReference type="EMBL" id="ESS67734.1"/>
    </source>
</evidence>
<protein>
    <submittedName>
        <fullName evidence="6">Uncharacterized protein</fullName>
    </submittedName>
</protein>
<evidence type="ECO:0000256" key="2">
    <source>
        <dbReference type="ARBA" id="ARBA00022692"/>
    </source>
</evidence>
<feature type="transmembrane region" description="Helical" evidence="5">
    <location>
        <begin position="31"/>
        <end position="50"/>
    </location>
</feature>
<accession>V5BIZ0</accession>
<gene>
    <name evidence="6" type="ORF">MGMO_159c00110</name>
</gene>
<dbReference type="Gene3D" id="1.20.1510.10">
    <property type="entry name" value="Cation efflux protein transmembrane domain"/>
    <property type="match status" value="1"/>
</dbReference>
<keyword evidence="2 5" id="KW-0812">Transmembrane</keyword>
<dbReference type="GO" id="GO:0016020">
    <property type="term" value="C:membrane"/>
    <property type="evidence" value="ECO:0007669"/>
    <property type="project" value="UniProtKB-SubCell"/>
</dbReference>
<evidence type="ECO:0000256" key="4">
    <source>
        <dbReference type="ARBA" id="ARBA00023136"/>
    </source>
</evidence>
<dbReference type="EMBL" id="AYLO01000145">
    <property type="protein sequence ID" value="ESS67734.1"/>
    <property type="molecule type" value="Genomic_DNA"/>
</dbReference>
<comment type="subcellular location">
    <subcellularLocation>
        <location evidence="1">Membrane</location>
        <topology evidence="1">Multi-pass membrane protein</topology>
    </subcellularLocation>
</comment>
<keyword evidence="4 5" id="KW-0472">Membrane</keyword>
<evidence type="ECO:0000256" key="3">
    <source>
        <dbReference type="ARBA" id="ARBA00022989"/>
    </source>
</evidence>
<organism evidence="6 7">
    <name type="scientific">Methyloglobulus morosus KoM1</name>
    <dbReference type="NCBI Taxonomy" id="1116472"/>
    <lineage>
        <taxon>Bacteria</taxon>
        <taxon>Pseudomonadati</taxon>
        <taxon>Pseudomonadota</taxon>
        <taxon>Gammaproteobacteria</taxon>
        <taxon>Methylococcales</taxon>
        <taxon>Methylococcaceae</taxon>
        <taxon>Methyloglobulus</taxon>
    </lineage>
</organism>
<evidence type="ECO:0000313" key="7">
    <source>
        <dbReference type="Proteomes" id="UP000017842"/>
    </source>
</evidence>
<evidence type="ECO:0000256" key="5">
    <source>
        <dbReference type="SAM" id="Phobius"/>
    </source>
</evidence>
<name>V5BIZ0_9GAMM</name>
<dbReference type="STRING" id="1116472.MGMO_159c00110"/>
<proteinExistence type="predicted"/>
<dbReference type="eggNOG" id="COG0053">
    <property type="taxonomic scope" value="Bacteria"/>
</dbReference>
<dbReference type="AlphaFoldDB" id="V5BIZ0"/>